<keyword evidence="6" id="KW-1185">Reference proteome</keyword>
<dbReference type="InterPro" id="IPR010982">
    <property type="entry name" value="Lambda_DNA-bd_dom_sf"/>
</dbReference>
<evidence type="ECO:0000313" key="6">
    <source>
        <dbReference type="Proteomes" id="UP000185622"/>
    </source>
</evidence>
<dbReference type="SUPFAM" id="SSF53822">
    <property type="entry name" value="Periplasmic binding protein-like I"/>
    <property type="match status" value="1"/>
</dbReference>
<dbReference type="SUPFAM" id="SSF47413">
    <property type="entry name" value="lambda repressor-like DNA-binding domains"/>
    <property type="match status" value="1"/>
</dbReference>
<sequence length="337" mass="36549">MAVKRTTLMDVARAAGVSRATASLVIRGSDLVAAKTREKVEKVIAELDYVPNSGAARLRGQKSRTIGVIIPNLVNSFFSEFVEGIEAELDEQGYQVMLASSRDDPERQSGLLRRLREHDAEGIILFPAEGTEPDTIEKLVAAGVPLVQAMRHVGRDLSDFAGSDHGLAVRLSVRHLRDLGHRRISFVALAGEVSTRDERLAAFEEEMRAQELINAGVIDVPLAWDGSPQSAAMLMALEPRPTAAICFNDILASGLLRGLFDLGLMPGRDLSVVGHDNLSFIDLGAPPRLTTVQVFPRQIGAASARLLLRRIADPGAERKTEIVTPRLRVRDTTGPAD</sequence>
<name>A0ABM6IKX4_9RHOB</name>
<keyword evidence="3" id="KW-0804">Transcription</keyword>
<dbReference type="Gene3D" id="1.10.260.40">
    <property type="entry name" value="lambda repressor-like DNA-binding domains"/>
    <property type="match status" value="1"/>
</dbReference>
<evidence type="ECO:0000256" key="3">
    <source>
        <dbReference type="ARBA" id="ARBA00023163"/>
    </source>
</evidence>
<dbReference type="PROSITE" id="PS50932">
    <property type="entry name" value="HTH_LACI_2"/>
    <property type="match status" value="1"/>
</dbReference>
<dbReference type="PROSITE" id="PS00356">
    <property type="entry name" value="HTH_LACI_1"/>
    <property type="match status" value="1"/>
</dbReference>
<dbReference type="InterPro" id="IPR028082">
    <property type="entry name" value="Peripla_BP_I"/>
</dbReference>
<dbReference type="Pfam" id="PF00356">
    <property type="entry name" value="LacI"/>
    <property type="match status" value="1"/>
</dbReference>
<keyword evidence="1" id="KW-0805">Transcription regulation</keyword>
<keyword evidence="2" id="KW-0238">DNA-binding</keyword>
<dbReference type="PANTHER" id="PTHR30146:SF109">
    <property type="entry name" value="HTH-TYPE TRANSCRIPTIONAL REGULATOR GALS"/>
    <property type="match status" value="1"/>
</dbReference>
<dbReference type="EMBL" id="CP019437">
    <property type="protein sequence ID" value="AQS49434.1"/>
    <property type="molecule type" value="Genomic_DNA"/>
</dbReference>
<accession>A0ABM6IKX4</accession>
<evidence type="ECO:0000313" key="5">
    <source>
        <dbReference type="EMBL" id="AQS49434.1"/>
    </source>
</evidence>
<evidence type="ECO:0000256" key="2">
    <source>
        <dbReference type="ARBA" id="ARBA00023125"/>
    </source>
</evidence>
<dbReference type="InterPro" id="IPR000843">
    <property type="entry name" value="HTH_LacI"/>
</dbReference>
<organism evidence="5 6">
    <name type="scientific">Thioclava nitratireducens</name>
    <dbReference type="NCBI Taxonomy" id="1915078"/>
    <lineage>
        <taxon>Bacteria</taxon>
        <taxon>Pseudomonadati</taxon>
        <taxon>Pseudomonadota</taxon>
        <taxon>Alphaproteobacteria</taxon>
        <taxon>Rhodobacterales</taxon>
        <taxon>Paracoccaceae</taxon>
        <taxon>Thioclava</taxon>
    </lineage>
</organism>
<dbReference type="SMART" id="SM00354">
    <property type="entry name" value="HTH_LACI"/>
    <property type="match status" value="1"/>
</dbReference>
<dbReference type="Gene3D" id="3.40.50.2300">
    <property type="match status" value="2"/>
</dbReference>
<dbReference type="CDD" id="cd01392">
    <property type="entry name" value="HTH_LacI"/>
    <property type="match status" value="1"/>
</dbReference>
<dbReference type="PANTHER" id="PTHR30146">
    <property type="entry name" value="LACI-RELATED TRANSCRIPTIONAL REPRESSOR"/>
    <property type="match status" value="1"/>
</dbReference>
<dbReference type="RefSeq" id="WP_075773865.1">
    <property type="nucleotide sequence ID" value="NZ_CP019437.1"/>
</dbReference>
<evidence type="ECO:0000259" key="4">
    <source>
        <dbReference type="PROSITE" id="PS50932"/>
    </source>
</evidence>
<protein>
    <submittedName>
        <fullName evidence="5">LacI family transcriptional regulator</fullName>
    </submittedName>
</protein>
<gene>
    <name evidence="5" type="ORF">BMG03_17795</name>
</gene>
<reference evidence="5 6" key="1">
    <citation type="submission" date="2017-01" db="EMBL/GenBank/DDBJ databases">
        <title>The complete genome sequence of a sulfur-oxidizing marine bacterium Thioclava sp. 25B10_4T.</title>
        <authorList>
            <person name="Liu Y."/>
            <person name="Lai Q."/>
            <person name="Shao Z."/>
        </authorList>
    </citation>
    <scope>NUCLEOTIDE SEQUENCE [LARGE SCALE GENOMIC DNA]</scope>
    <source>
        <strain evidence="5 6">25B10_4</strain>
    </source>
</reference>
<dbReference type="Proteomes" id="UP000185622">
    <property type="component" value="Chromosome"/>
</dbReference>
<feature type="domain" description="HTH lacI-type" evidence="4">
    <location>
        <begin position="6"/>
        <end position="60"/>
    </location>
</feature>
<dbReference type="Pfam" id="PF13377">
    <property type="entry name" value="Peripla_BP_3"/>
    <property type="match status" value="1"/>
</dbReference>
<evidence type="ECO:0000256" key="1">
    <source>
        <dbReference type="ARBA" id="ARBA00023015"/>
    </source>
</evidence>
<proteinExistence type="predicted"/>
<dbReference type="InterPro" id="IPR046335">
    <property type="entry name" value="LacI/GalR-like_sensor"/>
</dbReference>
<dbReference type="CDD" id="cd06289">
    <property type="entry name" value="PBP1_MalI-like"/>
    <property type="match status" value="1"/>
</dbReference>